<dbReference type="InterPro" id="IPR006584">
    <property type="entry name" value="Cellulose-bd_IV"/>
</dbReference>
<dbReference type="GO" id="GO:0000224">
    <property type="term" value="F:peptide-N4-(N-acetyl-beta-glucosaminyl)asparagine amidase activity"/>
    <property type="evidence" value="ECO:0007669"/>
    <property type="project" value="TreeGrafter"/>
</dbReference>
<dbReference type="GO" id="GO:0005975">
    <property type="term" value="P:carbohydrate metabolic process"/>
    <property type="evidence" value="ECO:0007669"/>
    <property type="project" value="InterPro"/>
</dbReference>
<sequence length="1860" mass="205235">MSSLTKRVLGVALATCMITSSIAASGVVVSAQDKGQTDQFFSSFEEDEDLFGSVKENTVDVAEDGSLRYKNVEQAPGSQSVVGEYIGYFDEVTARYDGNGSGEGLAKLTDRDTSTKYLTSVFGSAKPTVEDPLWINFKMTEPVVVRNYAITSANDIPGRDPVDWKFYGSETGEDGSWVELDVQTNASFANRFQTNVYAIENETAYGYYRLEISKNGGENLTQMAEFAVGSGIGEGGSTEVVGMTAKLGGGPGSTVSGHSSTSGWTGDKTYVAGGIHMGTGEAYSNNVIYDNLSIEVKPDTQLSYMIFPQYQGGDEDYDYEYTSMYAAIDLHFTDGTYLSELNAIDQNGNVVEAKAQGESKTLTTRQWNHIYSNIGDVAEGKVIDKILVSYNKPSNSNKIEDAETGEEIDGSWFQTFFDDISIKEVEPVEYEHLSDYVNILRGTSSYEWGVSRGLTVPMVNTPHAFNFWVPANNSGSPRHYDYQLTKDRTFKHITISHEASFWIGDRGTYQFMVNTSVDNPTKDNVQASARGSAYTHENEEAKAHYYSVTFNEGTPASGSKLELTPTDHAAMMRFTFDDTAAHRNVILDSTMGEASVEFSEDGKSFKAISHHDVGNNGASKIFVYGEFDVAGTPTVTDASHGQALIAFPDGTKEVNLKVATSYISHDQAKHNLELEISEDDTFDTVEARAQQTWDDQLGIVEIEDATYEQMVSFYSGMYRLFSFPNTLSENVNTNEDPKWQYRSPYGSDNNNKPIKDGILYYNNGFWDTYRTTWAAYALFTPTKDAELLNGLSQHYIDQGWIPRWIAPGGSPSMVGTSSDVIFGDALMRGIDFDVDSAYLASVRNASCVTNNLTNGGRAEVQNSPYYGYTGNNYGSGMSWSIESYINDYGIANMAKIQRDQIADTESAEYKHFNDEYVYYMNRAQNYVKLFNPNIGGWFRGKSYDGKWTTSDEDFDPFEWSSDYTETNGWNMAFSVTQDGQGLANLYGGRDKLAEKLDEYFTTSTEYHLSSGSGVIHEQREARDNKLGQYGGNNQPSHHIPYMYNYAGQPYKTQEVVRDIVSRLYVGNTIGQGYPGDEDNGEMSAWYLFSALGIYPVNMGSGEFAIGSPLFKKATIHLENGNDVIINAPENSKENLYVQSLKVEGEDYDKTFITHSDLINGDKDGDGNITLDFEMGSEPSAWGTSEESLPTSITTDDEVAEPMDDFTSANVKFVDSADELTGNNAGVYASNLTKESARLFNNTSDGGSPEFSQNNTSIVYYFGKNNGKKVELYTLTNVSSSTAPTAWTLSASNDGETWVELDSRSNESYRWDRTVRPFAIDNDEKYEYYKLDVTGGDKLEISEMELLGYISESTDKDSLGAAIEYAKGYDVTGYAQPCIDALNSVIAEAEALYAQEDLTVSQILDMIDKINAAIANLQPMRNGLEKIEAESFDDMKGTIIVEGSGDLINIGSCYPDSYIGYQYVDFTGTNGTDSITIRHSGPNGDVDDTARVEVRLDSPDGELMGTIYVPPTGSWSNYQEVTGKLDKTITGTHTIYFVLKAESKFVGNFDYFLFHEKESLDDKPVIDLKLDRDPAIYEINENFTMTFKTADSISDILLQNEGGKWISKTAIKSVNNGDGTKSWTVKASLGTPGEDRTLRIFLKDDRGMIENSGVDAVLMVAVFAVSPVLEAKVDRDPAAYKINEDITFTITTSKDVEQLKLTNERGKTIGLKSSAYDDSGDNRVWTLVASVGTIGERTFGISAKQDGYWQDSEKSVNVTIEATAEALLYEAIFQADEVAVNEPVQVRAVTSLGVTKLGVRNENGRAVSFTVDSCVDEGDERIWTISLSFGTAGDRLFDFVAADESGKWLGYSVQDSILVTK</sequence>
<dbReference type="Gene3D" id="1.20.1270.90">
    <property type="entry name" value="AF1782-like"/>
    <property type="match status" value="1"/>
</dbReference>
<feature type="chain" id="PRO_5039166489" description="CBM6 domain-containing protein" evidence="2">
    <location>
        <begin position="24"/>
        <end position="1860"/>
    </location>
</feature>
<dbReference type="GO" id="GO:0006516">
    <property type="term" value="P:glycoprotein catabolic process"/>
    <property type="evidence" value="ECO:0007669"/>
    <property type="project" value="TreeGrafter"/>
</dbReference>
<keyword evidence="5" id="KW-1185">Reference proteome</keyword>
<protein>
    <recommendedName>
        <fullName evidence="3">CBM6 domain-containing protein</fullName>
    </recommendedName>
</protein>
<dbReference type="InterPro" id="IPR005084">
    <property type="entry name" value="CBM6"/>
</dbReference>
<evidence type="ECO:0000256" key="1">
    <source>
        <dbReference type="ARBA" id="ARBA00022729"/>
    </source>
</evidence>
<dbReference type="NCBIfam" id="TIGR01180">
    <property type="entry name" value="aman2_put"/>
    <property type="match status" value="1"/>
</dbReference>
<dbReference type="Gene3D" id="2.70.98.10">
    <property type="match status" value="1"/>
</dbReference>
<dbReference type="Pfam" id="PF17678">
    <property type="entry name" value="Glyco_hydro_92N"/>
    <property type="match status" value="1"/>
</dbReference>
<proteinExistence type="predicted"/>
<dbReference type="Pfam" id="PF03422">
    <property type="entry name" value="CBM_6"/>
    <property type="match status" value="1"/>
</dbReference>
<dbReference type="KEGG" id="sman:C12CBH8_04240"/>
<dbReference type="EMBL" id="AP023321">
    <property type="protein sequence ID" value="BCI59785.1"/>
    <property type="molecule type" value="Genomic_DNA"/>
</dbReference>
<dbReference type="Gene3D" id="1.20.1050.60">
    <property type="entry name" value="alpha-1,2-mannosidase"/>
    <property type="match status" value="1"/>
</dbReference>
<dbReference type="PROSITE" id="PS51175">
    <property type="entry name" value="CBM6"/>
    <property type="match status" value="1"/>
</dbReference>
<feature type="signal peptide" evidence="2">
    <location>
        <begin position="1"/>
        <end position="23"/>
    </location>
</feature>
<dbReference type="PANTHER" id="PTHR12143:SF43">
    <property type="entry name" value="PUTATIVE-RELATED"/>
    <property type="match status" value="1"/>
</dbReference>
<evidence type="ECO:0000313" key="4">
    <source>
        <dbReference type="EMBL" id="BCI59785.1"/>
    </source>
</evidence>
<reference evidence="5" key="1">
    <citation type="submission" date="2020-07" db="EMBL/GenBank/DDBJ databases">
        <title>Complete genome sequencing of Clostridia bacterium strain 12CBH8.</title>
        <authorList>
            <person name="Sakamoto M."/>
            <person name="Murakami T."/>
            <person name="Mori H."/>
        </authorList>
    </citation>
    <scope>NUCLEOTIDE SEQUENCE [LARGE SCALE GENOMIC DNA]</scope>
    <source>
        <strain evidence="5">12CBH8</strain>
    </source>
</reference>
<evidence type="ECO:0000256" key="2">
    <source>
        <dbReference type="SAM" id="SignalP"/>
    </source>
</evidence>
<dbReference type="CDD" id="cd04084">
    <property type="entry name" value="CBM6_xylanase-like"/>
    <property type="match status" value="1"/>
</dbReference>
<dbReference type="SMART" id="SM00606">
    <property type="entry name" value="CBD_IV"/>
    <property type="match status" value="1"/>
</dbReference>
<dbReference type="InterPro" id="IPR041371">
    <property type="entry name" value="GH92_N"/>
</dbReference>
<dbReference type="Gene3D" id="2.60.120.260">
    <property type="entry name" value="Galactose-binding domain-like"/>
    <property type="match status" value="3"/>
</dbReference>
<dbReference type="SUPFAM" id="SSF48208">
    <property type="entry name" value="Six-hairpin glycosidases"/>
    <property type="match status" value="1"/>
</dbReference>
<dbReference type="InterPro" id="IPR008979">
    <property type="entry name" value="Galactose-bd-like_sf"/>
</dbReference>
<evidence type="ECO:0000259" key="3">
    <source>
        <dbReference type="PROSITE" id="PS51175"/>
    </source>
</evidence>
<dbReference type="InterPro" id="IPR008928">
    <property type="entry name" value="6-hairpin_glycosidase_sf"/>
</dbReference>
<keyword evidence="1 2" id="KW-0732">Signal</keyword>
<accession>A0A7I8D1B9</accession>
<dbReference type="Proteomes" id="UP000593890">
    <property type="component" value="Chromosome"/>
</dbReference>
<evidence type="ECO:0000313" key="5">
    <source>
        <dbReference type="Proteomes" id="UP000593890"/>
    </source>
</evidence>
<dbReference type="InterPro" id="IPR012939">
    <property type="entry name" value="Glyco_hydro_92"/>
</dbReference>
<dbReference type="SUPFAM" id="SSF49785">
    <property type="entry name" value="Galactose-binding domain-like"/>
    <property type="match status" value="2"/>
</dbReference>
<dbReference type="Gene3D" id="3.30.2080.10">
    <property type="entry name" value="GH92 mannosidase domain"/>
    <property type="match status" value="1"/>
</dbReference>
<feature type="domain" description="CBM6" evidence="3">
    <location>
        <begin position="1424"/>
        <end position="1554"/>
    </location>
</feature>
<organism evidence="4 5">
    <name type="scientific">Solibaculum mannosilyticum</name>
    <dbReference type="NCBI Taxonomy" id="2780922"/>
    <lineage>
        <taxon>Bacteria</taxon>
        <taxon>Bacillati</taxon>
        <taxon>Bacillota</taxon>
        <taxon>Clostridia</taxon>
        <taxon>Eubacteriales</taxon>
        <taxon>Oscillospiraceae</taxon>
        <taxon>Solibaculum</taxon>
    </lineage>
</organism>
<dbReference type="PANTHER" id="PTHR12143">
    <property type="entry name" value="PEPTIDE N-GLYCANASE PNGASE -RELATED"/>
    <property type="match status" value="1"/>
</dbReference>
<dbReference type="InterPro" id="IPR050883">
    <property type="entry name" value="PNGase"/>
</dbReference>
<dbReference type="Pfam" id="PF07971">
    <property type="entry name" value="Glyco_hydro_92"/>
    <property type="match status" value="1"/>
</dbReference>
<dbReference type="Gene3D" id="1.20.1610.10">
    <property type="entry name" value="alpha-1,2-mannosidases domains"/>
    <property type="match status" value="1"/>
</dbReference>
<dbReference type="InterPro" id="IPR005887">
    <property type="entry name" value="GH92_a_mannosidase_put"/>
</dbReference>
<gene>
    <name evidence="4" type="ORF">C12CBH8_04240</name>
</gene>
<dbReference type="GO" id="GO:0005829">
    <property type="term" value="C:cytosol"/>
    <property type="evidence" value="ECO:0007669"/>
    <property type="project" value="TreeGrafter"/>
</dbReference>
<dbReference type="GO" id="GO:0030246">
    <property type="term" value="F:carbohydrate binding"/>
    <property type="evidence" value="ECO:0007669"/>
    <property type="project" value="InterPro"/>
</dbReference>
<name>A0A7I8D1B9_9FIRM</name>
<dbReference type="RefSeq" id="WP_215533436.1">
    <property type="nucleotide sequence ID" value="NZ_AP023321.1"/>
</dbReference>
<dbReference type="FunFam" id="3.30.2080.10:FF:000001">
    <property type="entry name" value="Alpha-1,2-mannosidase subfamily"/>
    <property type="match status" value="1"/>
</dbReference>
<dbReference type="InterPro" id="IPR014718">
    <property type="entry name" value="GH-type_carb-bd"/>
</dbReference>